<evidence type="ECO:0000256" key="2">
    <source>
        <dbReference type="ARBA" id="ARBA00022490"/>
    </source>
</evidence>
<comment type="caution">
    <text evidence="11">The sequence shown here is derived from an EMBL/GenBank/DDBJ whole genome shotgun (WGS) entry which is preliminary data.</text>
</comment>
<dbReference type="HAMAP" id="MF_00323">
    <property type="entry name" value="Ferrochelatase"/>
    <property type="match status" value="1"/>
</dbReference>
<dbReference type="Gene3D" id="3.40.50.1400">
    <property type="match status" value="2"/>
</dbReference>
<dbReference type="CDD" id="cd03411">
    <property type="entry name" value="Ferrochelatase_N"/>
    <property type="match status" value="1"/>
</dbReference>
<dbReference type="Proteomes" id="UP000005336">
    <property type="component" value="Unassembled WGS sequence"/>
</dbReference>
<dbReference type="EMBL" id="AGAZ01000043">
    <property type="protein sequence ID" value="EGZ46992.1"/>
    <property type="molecule type" value="Genomic_DNA"/>
</dbReference>
<dbReference type="PANTHER" id="PTHR11108">
    <property type="entry name" value="FERROCHELATASE"/>
    <property type="match status" value="1"/>
</dbReference>
<evidence type="ECO:0000256" key="10">
    <source>
        <dbReference type="RuleBase" id="RU000607"/>
    </source>
</evidence>
<evidence type="ECO:0000256" key="6">
    <source>
        <dbReference type="ARBA" id="ARBA00023239"/>
    </source>
</evidence>
<dbReference type="NCBIfam" id="TIGR00109">
    <property type="entry name" value="hemH"/>
    <property type="match status" value="1"/>
</dbReference>
<feature type="binding site" evidence="9">
    <location>
        <position position="287"/>
    </location>
    <ligand>
        <name>Fe(2+)</name>
        <dbReference type="ChEBI" id="CHEBI:29033"/>
    </ligand>
</feature>
<feature type="binding site" evidence="9">
    <location>
        <position position="206"/>
    </location>
    <ligand>
        <name>Fe(2+)</name>
        <dbReference type="ChEBI" id="CHEBI:29033"/>
    </ligand>
</feature>
<evidence type="ECO:0000256" key="8">
    <source>
        <dbReference type="ARBA" id="ARBA00024536"/>
    </source>
</evidence>
<comment type="pathway">
    <text evidence="9 10">Porphyrin-containing compound metabolism; protoheme biosynthesis; protoheme from protoporphyrin-IX: step 1/1.</text>
</comment>
<keyword evidence="4 9" id="KW-0408">Iron</keyword>
<comment type="similarity">
    <text evidence="1 9 10">Belongs to the ferrochelatase family.</text>
</comment>
<dbReference type="OrthoDB" id="9809741at2"/>
<dbReference type="STRING" id="1030841.HMPREF9370_1203"/>
<reference evidence="11 12" key="1">
    <citation type="submission" date="2011-06" db="EMBL/GenBank/DDBJ databases">
        <authorList>
            <person name="Muzny D."/>
            <person name="Qin X."/>
            <person name="Deng J."/>
            <person name="Jiang H."/>
            <person name="Liu Y."/>
            <person name="Qu J."/>
            <person name="Song X.-Z."/>
            <person name="Zhang L."/>
            <person name="Thornton R."/>
            <person name="Coyle M."/>
            <person name="Francisco L."/>
            <person name="Jackson L."/>
            <person name="Javaid M."/>
            <person name="Korchina V."/>
            <person name="Kovar C."/>
            <person name="Mata R."/>
            <person name="Mathew T."/>
            <person name="Ngo R."/>
            <person name="Nguyen L."/>
            <person name="Nguyen N."/>
            <person name="Okwuonu G."/>
            <person name="Ongeri F."/>
            <person name="Pham C."/>
            <person name="Simmons D."/>
            <person name="Wilczek-Boney K."/>
            <person name="Hale W."/>
            <person name="Jakkamsetti A."/>
            <person name="Pham P."/>
            <person name="Ruth R."/>
            <person name="San Lucas F."/>
            <person name="Warren J."/>
            <person name="Zhang J."/>
            <person name="Zhao Z."/>
            <person name="Zhou C."/>
            <person name="Zhu D."/>
            <person name="Lee S."/>
            <person name="Bess C."/>
            <person name="Blankenburg K."/>
            <person name="Forbes L."/>
            <person name="Fu Q."/>
            <person name="Gubbala S."/>
            <person name="Hirani K."/>
            <person name="Jayaseelan J.C."/>
            <person name="Lara F."/>
            <person name="Munidasa M."/>
            <person name="Palculict T."/>
            <person name="Patil S."/>
            <person name="Pu L.-L."/>
            <person name="Saada N."/>
            <person name="Tang L."/>
            <person name="Weissenberger G."/>
            <person name="Zhu Y."/>
            <person name="Hemphill L."/>
            <person name="Shang Y."/>
            <person name="Youmans B."/>
            <person name="Ayvaz T."/>
            <person name="Ross M."/>
            <person name="Santibanez J."/>
            <person name="Aqrawi P."/>
            <person name="Gross S."/>
            <person name="Joshi V."/>
            <person name="Fowler G."/>
            <person name="Nazareth L."/>
            <person name="Reid J."/>
            <person name="Worley K."/>
            <person name="Petrosino J."/>
            <person name="Highlander S."/>
            <person name="Gibbs R."/>
        </authorList>
    </citation>
    <scope>NUCLEOTIDE SEQUENCE [LARGE SCALE GENOMIC DNA]</scope>
    <source>
        <strain evidence="11 12">9715</strain>
    </source>
</reference>
<dbReference type="GO" id="GO:0005737">
    <property type="term" value="C:cytoplasm"/>
    <property type="evidence" value="ECO:0007669"/>
    <property type="project" value="UniProtKB-SubCell"/>
</dbReference>
<proteinExistence type="inferred from homology"/>
<keyword evidence="6 9" id="KW-0456">Lyase</keyword>
<dbReference type="GO" id="GO:0006783">
    <property type="term" value="P:heme biosynthetic process"/>
    <property type="evidence" value="ECO:0007669"/>
    <property type="project" value="UniProtKB-UniRule"/>
</dbReference>
<keyword evidence="5 9" id="KW-0350">Heme biosynthesis</keyword>
<keyword evidence="7 9" id="KW-0627">Porphyrin biosynthesis</keyword>
<evidence type="ECO:0000256" key="5">
    <source>
        <dbReference type="ARBA" id="ARBA00023133"/>
    </source>
</evidence>
<dbReference type="PANTHER" id="PTHR11108:SF1">
    <property type="entry name" value="FERROCHELATASE, MITOCHONDRIAL"/>
    <property type="match status" value="1"/>
</dbReference>
<evidence type="ECO:0000256" key="1">
    <source>
        <dbReference type="ARBA" id="ARBA00007718"/>
    </source>
</evidence>
<dbReference type="CDD" id="cd00419">
    <property type="entry name" value="Ferrochelatase_C"/>
    <property type="match status" value="1"/>
</dbReference>
<dbReference type="HOGENOM" id="CLU_018884_0_0_4"/>
<dbReference type="PATRIC" id="fig|1030841.3.peg.1181"/>
<evidence type="ECO:0000313" key="12">
    <source>
        <dbReference type="Proteomes" id="UP000005336"/>
    </source>
</evidence>
<dbReference type="FunFam" id="3.40.50.1400:FF:000002">
    <property type="entry name" value="Ferrochelatase"/>
    <property type="match status" value="1"/>
</dbReference>
<keyword evidence="2 9" id="KW-0963">Cytoplasm</keyword>
<comment type="catalytic activity">
    <reaction evidence="9 10">
        <text>heme b + 2 H(+) = protoporphyrin IX + Fe(2+)</text>
        <dbReference type="Rhea" id="RHEA:22584"/>
        <dbReference type="ChEBI" id="CHEBI:15378"/>
        <dbReference type="ChEBI" id="CHEBI:29033"/>
        <dbReference type="ChEBI" id="CHEBI:57306"/>
        <dbReference type="ChEBI" id="CHEBI:60344"/>
        <dbReference type="EC" id="4.98.1.1"/>
    </reaction>
</comment>
<keyword evidence="3 9" id="KW-0479">Metal-binding</keyword>
<dbReference type="GO" id="GO:0004325">
    <property type="term" value="F:ferrochelatase activity"/>
    <property type="evidence" value="ECO:0007669"/>
    <property type="project" value="UniProtKB-UniRule"/>
</dbReference>
<dbReference type="EC" id="4.98.1.1" evidence="9 10"/>
<organism evidence="11 12">
    <name type="scientific">Neisseria wadsworthii 9715</name>
    <dbReference type="NCBI Taxonomy" id="1030841"/>
    <lineage>
        <taxon>Bacteria</taxon>
        <taxon>Pseudomonadati</taxon>
        <taxon>Pseudomonadota</taxon>
        <taxon>Betaproteobacteria</taxon>
        <taxon>Neisseriales</taxon>
        <taxon>Neisseriaceae</taxon>
        <taxon>Neisseria</taxon>
    </lineage>
</organism>
<dbReference type="Pfam" id="PF00762">
    <property type="entry name" value="Ferrochelatase"/>
    <property type="match status" value="1"/>
</dbReference>
<evidence type="ECO:0000256" key="7">
    <source>
        <dbReference type="ARBA" id="ARBA00023244"/>
    </source>
</evidence>
<accession>G4CQ43</accession>
<evidence type="ECO:0000313" key="11">
    <source>
        <dbReference type="EMBL" id="EGZ46992.1"/>
    </source>
</evidence>
<protein>
    <recommendedName>
        <fullName evidence="9 10">Ferrochelatase</fullName>
        <ecNumber evidence="9 10">4.98.1.1</ecNumber>
    </recommendedName>
    <alternativeName>
        <fullName evidence="9">Heme synthase</fullName>
    </alternativeName>
    <alternativeName>
        <fullName evidence="9">Protoheme ferro-lyase</fullName>
    </alternativeName>
</protein>
<dbReference type="PROSITE" id="PS00534">
    <property type="entry name" value="FERROCHELATASE"/>
    <property type="match status" value="1"/>
</dbReference>
<dbReference type="InterPro" id="IPR001015">
    <property type="entry name" value="Ferrochelatase"/>
</dbReference>
<dbReference type="SUPFAM" id="SSF53800">
    <property type="entry name" value="Chelatase"/>
    <property type="match status" value="1"/>
</dbReference>
<name>G4CQ43_9NEIS</name>
<dbReference type="InterPro" id="IPR019772">
    <property type="entry name" value="Ferrochelatase_AS"/>
</dbReference>
<dbReference type="RefSeq" id="WP_009116344.1">
    <property type="nucleotide sequence ID" value="NZ_JH165159.1"/>
</dbReference>
<dbReference type="GO" id="GO:0046872">
    <property type="term" value="F:metal ion binding"/>
    <property type="evidence" value="ECO:0007669"/>
    <property type="project" value="UniProtKB-KW"/>
</dbReference>
<dbReference type="AlphaFoldDB" id="G4CQ43"/>
<dbReference type="InterPro" id="IPR033659">
    <property type="entry name" value="Ferrochelatase_N"/>
</dbReference>
<comment type="function">
    <text evidence="9 10">Catalyzes the ferrous insertion into protoporphyrin IX.</text>
</comment>
<evidence type="ECO:0000256" key="9">
    <source>
        <dbReference type="HAMAP-Rule" id="MF_00323"/>
    </source>
</evidence>
<keyword evidence="12" id="KW-1185">Reference proteome</keyword>
<evidence type="ECO:0000256" key="3">
    <source>
        <dbReference type="ARBA" id="ARBA00022723"/>
    </source>
</evidence>
<gene>
    <name evidence="9 11" type="primary">hemH</name>
    <name evidence="11" type="ORF">HMPREF9370_1203</name>
</gene>
<evidence type="ECO:0000256" key="4">
    <source>
        <dbReference type="ARBA" id="ARBA00023004"/>
    </source>
</evidence>
<comment type="subcellular location">
    <subcellularLocation>
        <location evidence="9 10">Cytoplasm</location>
    </subcellularLocation>
</comment>
<comment type="catalytic activity">
    <reaction evidence="8">
        <text>Fe-coproporphyrin III + 2 H(+) = coproporphyrin III + Fe(2+)</text>
        <dbReference type="Rhea" id="RHEA:49572"/>
        <dbReference type="ChEBI" id="CHEBI:15378"/>
        <dbReference type="ChEBI" id="CHEBI:29033"/>
        <dbReference type="ChEBI" id="CHEBI:68438"/>
        <dbReference type="ChEBI" id="CHEBI:131725"/>
        <dbReference type="EC" id="4.99.1.9"/>
    </reaction>
    <physiologicalReaction direction="right-to-left" evidence="8">
        <dbReference type="Rhea" id="RHEA:49574"/>
    </physiologicalReaction>
</comment>
<dbReference type="InterPro" id="IPR033644">
    <property type="entry name" value="Ferrochelatase_C"/>
</dbReference>
<dbReference type="UniPathway" id="UPA00252">
    <property type="reaction ID" value="UER00325"/>
</dbReference>
<sequence length="336" mass="37518">MPRFRTEPAVAFSEQNRTAVLLLNLGTPEAPTAEAVRPYLREFLSDERVVELPKVLWQPILHAAVLTLRPKKSAHGYEKVWFPEGSPLAIYTEQQAAGLAEQLPEVIVRHAMTYGKPSVSDTIDELKAQGVSQLLVIPLYPQYAASSAGAALDKVLSTLFYQRNMMSLRTVSRFYDDEHYIHALSQQIQAYWAQNGRGDKIMFSFHGVPQANCDKGDPYLFECGETVRLLAQKLQLNEQDYIMAFQSQFGKAKWIGPSTQDLLESLPKQGVAKLDVFCPGFISDCLETMEEIAIAGREAFHAAGGTQFNYIPCLNANPAWIDALGKLAKQHLQGWI</sequence>